<proteinExistence type="predicted"/>
<reference evidence="3" key="4">
    <citation type="submission" date="2025-09" db="UniProtKB">
        <authorList>
            <consortium name="Ensembl"/>
        </authorList>
    </citation>
    <scope>IDENTIFICATION</scope>
</reference>
<keyword evidence="2" id="KW-1133">Transmembrane helix</keyword>
<name>A0A3B1IIP0_ASTMX</name>
<dbReference type="PROSITE" id="PS00107">
    <property type="entry name" value="PROTEIN_KINASE_ATP"/>
    <property type="match status" value="1"/>
</dbReference>
<keyword evidence="2" id="KW-0812">Transmembrane</keyword>
<keyword evidence="2" id="KW-0472">Membrane</keyword>
<keyword evidence="1" id="KW-0067">ATP-binding</keyword>
<dbReference type="Bgee" id="ENSAMXG00000040346">
    <property type="expression patterns" value="Expressed in zone of skin and 11 other cell types or tissues"/>
</dbReference>
<dbReference type="InterPro" id="IPR017441">
    <property type="entry name" value="Protein_kinase_ATP_BS"/>
</dbReference>
<protein>
    <recommendedName>
        <fullName evidence="5">Protein kinase domain-containing protein</fullName>
    </recommendedName>
</protein>
<dbReference type="GeneTree" id="ENSGT00940000182512"/>
<reference evidence="4" key="1">
    <citation type="submission" date="2013-03" db="EMBL/GenBank/DDBJ databases">
        <authorList>
            <person name="Jeffery W."/>
            <person name="Warren W."/>
            <person name="Wilson R.K."/>
        </authorList>
    </citation>
    <scope>NUCLEOTIDE SEQUENCE</scope>
    <source>
        <strain evidence="4">female</strain>
    </source>
</reference>
<evidence type="ECO:0000256" key="2">
    <source>
        <dbReference type="SAM" id="Phobius"/>
    </source>
</evidence>
<organism evidence="3 4">
    <name type="scientific">Astyanax mexicanus</name>
    <name type="common">Blind cave fish</name>
    <name type="synonym">Astyanax fasciatus mexicanus</name>
    <dbReference type="NCBI Taxonomy" id="7994"/>
    <lineage>
        <taxon>Eukaryota</taxon>
        <taxon>Metazoa</taxon>
        <taxon>Chordata</taxon>
        <taxon>Craniata</taxon>
        <taxon>Vertebrata</taxon>
        <taxon>Euteleostomi</taxon>
        <taxon>Actinopterygii</taxon>
        <taxon>Neopterygii</taxon>
        <taxon>Teleostei</taxon>
        <taxon>Ostariophysi</taxon>
        <taxon>Characiformes</taxon>
        <taxon>Characoidei</taxon>
        <taxon>Acestrorhamphidae</taxon>
        <taxon>Acestrorhamphinae</taxon>
        <taxon>Astyanax</taxon>
    </lineage>
</organism>
<evidence type="ECO:0000313" key="4">
    <source>
        <dbReference type="Proteomes" id="UP000018467"/>
    </source>
</evidence>
<dbReference type="InParanoid" id="A0A3B1IIP0"/>
<dbReference type="Proteomes" id="UP000018467">
    <property type="component" value="Unassembled WGS sequence"/>
</dbReference>
<dbReference type="GO" id="GO:0005524">
    <property type="term" value="F:ATP binding"/>
    <property type="evidence" value="ECO:0007669"/>
    <property type="project" value="UniProtKB-UniRule"/>
</dbReference>
<dbReference type="Gene3D" id="3.30.200.20">
    <property type="entry name" value="Phosphorylase Kinase, domain 1"/>
    <property type="match status" value="1"/>
</dbReference>
<feature type="binding site" evidence="1">
    <location>
        <position position="93"/>
    </location>
    <ligand>
        <name>ATP</name>
        <dbReference type="ChEBI" id="CHEBI:30616"/>
    </ligand>
</feature>
<evidence type="ECO:0000256" key="1">
    <source>
        <dbReference type="PROSITE-ProRule" id="PRU10141"/>
    </source>
</evidence>
<keyword evidence="1" id="KW-0547">Nucleotide-binding</keyword>
<evidence type="ECO:0000313" key="3">
    <source>
        <dbReference type="Ensembl" id="ENSAMXP00000029853.1"/>
    </source>
</evidence>
<reference evidence="3" key="3">
    <citation type="submission" date="2025-08" db="UniProtKB">
        <authorList>
            <consortium name="Ensembl"/>
        </authorList>
    </citation>
    <scope>IDENTIFICATION</scope>
</reference>
<keyword evidence="4" id="KW-1185">Reference proteome</keyword>
<evidence type="ECO:0008006" key="5">
    <source>
        <dbReference type="Google" id="ProtNLM"/>
    </source>
</evidence>
<sequence length="113" mass="12889">MQRKQVYIYKVQKSIFGGISLVFNHSYHASWHVLLHQFYTLLLDNFMPPTPGAKIQAVQLSENFDVIMRLGSGSFGSVLKVKHKVDSKVYAMKIGTFLVLLKFIMNIADRLNA</sequence>
<dbReference type="AlphaFoldDB" id="A0A3B1IIP0"/>
<reference evidence="4" key="2">
    <citation type="journal article" date="2014" name="Nat. Commun.">
        <title>The cavefish genome reveals candidate genes for eye loss.</title>
        <authorList>
            <person name="McGaugh S.E."/>
            <person name="Gross J.B."/>
            <person name="Aken B."/>
            <person name="Blin M."/>
            <person name="Borowsky R."/>
            <person name="Chalopin D."/>
            <person name="Hinaux H."/>
            <person name="Jeffery W.R."/>
            <person name="Keene A."/>
            <person name="Ma L."/>
            <person name="Minx P."/>
            <person name="Murphy D."/>
            <person name="O'Quin K.E."/>
            <person name="Retaux S."/>
            <person name="Rohner N."/>
            <person name="Searle S.M."/>
            <person name="Stahl B.A."/>
            <person name="Tabin C."/>
            <person name="Volff J.N."/>
            <person name="Yoshizawa M."/>
            <person name="Warren W.C."/>
        </authorList>
    </citation>
    <scope>NUCLEOTIDE SEQUENCE [LARGE SCALE GENOMIC DNA]</scope>
    <source>
        <strain evidence="4">female</strain>
    </source>
</reference>
<feature type="transmembrane region" description="Helical" evidence="2">
    <location>
        <begin position="90"/>
        <end position="108"/>
    </location>
</feature>
<dbReference type="Ensembl" id="ENSAMXT00000039447.1">
    <property type="protein sequence ID" value="ENSAMXP00000029853.1"/>
    <property type="gene ID" value="ENSAMXG00000040346.1"/>
</dbReference>
<dbReference type="SUPFAM" id="SSF56112">
    <property type="entry name" value="Protein kinase-like (PK-like)"/>
    <property type="match status" value="1"/>
</dbReference>
<dbReference type="InterPro" id="IPR011009">
    <property type="entry name" value="Kinase-like_dom_sf"/>
</dbReference>
<accession>A0A3B1IIP0</accession>